<protein>
    <submittedName>
        <fullName evidence="1">Acyl-CoA N-acyltransferase</fullName>
    </submittedName>
</protein>
<name>A0ACD3BHV6_9AGAR</name>
<gene>
    <name evidence="1" type="ORF">BDN72DRAFT_884974</name>
</gene>
<evidence type="ECO:0000313" key="2">
    <source>
        <dbReference type="Proteomes" id="UP000308600"/>
    </source>
</evidence>
<dbReference type="Proteomes" id="UP000308600">
    <property type="component" value="Unassembled WGS sequence"/>
</dbReference>
<reference evidence="1 2" key="1">
    <citation type="journal article" date="2019" name="Nat. Ecol. Evol.">
        <title>Megaphylogeny resolves global patterns of mushroom evolution.</title>
        <authorList>
            <person name="Varga T."/>
            <person name="Krizsan K."/>
            <person name="Foldi C."/>
            <person name="Dima B."/>
            <person name="Sanchez-Garcia M."/>
            <person name="Sanchez-Ramirez S."/>
            <person name="Szollosi G.J."/>
            <person name="Szarkandi J.G."/>
            <person name="Papp V."/>
            <person name="Albert L."/>
            <person name="Andreopoulos W."/>
            <person name="Angelini C."/>
            <person name="Antonin V."/>
            <person name="Barry K.W."/>
            <person name="Bougher N.L."/>
            <person name="Buchanan P."/>
            <person name="Buyck B."/>
            <person name="Bense V."/>
            <person name="Catcheside P."/>
            <person name="Chovatia M."/>
            <person name="Cooper J."/>
            <person name="Damon W."/>
            <person name="Desjardin D."/>
            <person name="Finy P."/>
            <person name="Geml J."/>
            <person name="Haridas S."/>
            <person name="Hughes K."/>
            <person name="Justo A."/>
            <person name="Karasinski D."/>
            <person name="Kautmanova I."/>
            <person name="Kiss B."/>
            <person name="Kocsube S."/>
            <person name="Kotiranta H."/>
            <person name="LaButti K.M."/>
            <person name="Lechner B.E."/>
            <person name="Liimatainen K."/>
            <person name="Lipzen A."/>
            <person name="Lukacs Z."/>
            <person name="Mihaltcheva S."/>
            <person name="Morgado L.N."/>
            <person name="Niskanen T."/>
            <person name="Noordeloos M.E."/>
            <person name="Ohm R.A."/>
            <person name="Ortiz-Santana B."/>
            <person name="Ovrebo C."/>
            <person name="Racz N."/>
            <person name="Riley R."/>
            <person name="Savchenko A."/>
            <person name="Shiryaev A."/>
            <person name="Soop K."/>
            <person name="Spirin V."/>
            <person name="Szebenyi C."/>
            <person name="Tomsovsky M."/>
            <person name="Tulloss R.E."/>
            <person name="Uehling J."/>
            <person name="Grigoriev I.V."/>
            <person name="Vagvolgyi C."/>
            <person name="Papp T."/>
            <person name="Martin F.M."/>
            <person name="Miettinen O."/>
            <person name="Hibbett D.S."/>
            <person name="Nagy L.G."/>
        </authorList>
    </citation>
    <scope>NUCLEOTIDE SEQUENCE [LARGE SCALE GENOMIC DNA]</scope>
    <source>
        <strain evidence="1 2">NL-1719</strain>
    </source>
</reference>
<accession>A0ACD3BHV6</accession>
<organism evidence="1 2">
    <name type="scientific">Pluteus cervinus</name>
    <dbReference type="NCBI Taxonomy" id="181527"/>
    <lineage>
        <taxon>Eukaryota</taxon>
        <taxon>Fungi</taxon>
        <taxon>Dikarya</taxon>
        <taxon>Basidiomycota</taxon>
        <taxon>Agaricomycotina</taxon>
        <taxon>Agaricomycetes</taxon>
        <taxon>Agaricomycetidae</taxon>
        <taxon>Agaricales</taxon>
        <taxon>Pluteineae</taxon>
        <taxon>Pluteaceae</taxon>
        <taxon>Pluteus</taxon>
    </lineage>
</organism>
<keyword evidence="2" id="KW-1185">Reference proteome</keyword>
<sequence>MPSQLHPLEVNPTTGEPFLRLKSHNNIILTPPRLSDIAILPEYFNDSRVYGWLSSPPQPYLPEHAEQWIAKSKGETDNVLSALAAAETSEQLLTVDQVPVRAIREVREDGTEAFIGDMGILRTPYGELMGSEVDWEKKAGREKENATLPVGDPNIVWSIGFYLAPSHHGKGIMSDVLATVLHDWAIPRMCVRRLLCNVFVGNEGSMGVFRKNGFVLTRTIENHVEARGEKRSIHVYEWNA</sequence>
<evidence type="ECO:0000313" key="1">
    <source>
        <dbReference type="EMBL" id="TFK77495.1"/>
    </source>
</evidence>
<proteinExistence type="predicted"/>
<dbReference type="EMBL" id="ML208259">
    <property type="protein sequence ID" value="TFK77495.1"/>
    <property type="molecule type" value="Genomic_DNA"/>
</dbReference>